<organism evidence="1 2">
    <name type="scientific">Ataeniobius toweri</name>
    <dbReference type="NCBI Taxonomy" id="208326"/>
    <lineage>
        <taxon>Eukaryota</taxon>
        <taxon>Metazoa</taxon>
        <taxon>Chordata</taxon>
        <taxon>Craniata</taxon>
        <taxon>Vertebrata</taxon>
        <taxon>Euteleostomi</taxon>
        <taxon>Actinopterygii</taxon>
        <taxon>Neopterygii</taxon>
        <taxon>Teleostei</taxon>
        <taxon>Neoteleostei</taxon>
        <taxon>Acanthomorphata</taxon>
        <taxon>Ovalentaria</taxon>
        <taxon>Atherinomorphae</taxon>
        <taxon>Cyprinodontiformes</taxon>
        <taxon>Goodeidae</taxon>
        <taxon>Ataeniobius</taxon>
    </lineage>
</organism>
<dbReference type="EMBL" id="JAHUTI010001153">
    <property type="protein sequence ID" value="MED6232719.1"/>
    <property type="molecule type" value="Genomic_DNA"/>
</dbReference>
<protein>
    <submittedName>
        <fullName evidence="1">Uncharacterized protein</fullName>
    </submittedName>
</protein>
<accession>A0ABU7A4X2</accession>
<comment type="caution">
    <text evidence="1">The sequence shown here is derived from an EMBL/GenBank/DDBJ whole genome shotgun (WGS) entry which is preliminary data.</text>
</comment>
<dbReference type="Proteomes" id="UP001345963">
    <property type="component" value="Unassembled WGS sequence"/>
</dbReference>
<gene>
    <name evidence="1" type="ORF">ATANTOWER_001509</name>
</gene>
<keyword evidence="2" id="KW-1185">Reference proteome</keyword>
<evidence type="ECO:0000313" key="2">
    <source>
        <dbReference type="Proteomes" id="UP001345963"/>
    </source>
</evidence>
<reference evidence="1 2" key="1">
    <citation type="submission" date="2021-07" db="EMBL/GenBank/DDBJ databases">
        <authorList>
            <person name="Palmer J.M."/>
        </authorList>
    </citation>
    <scope>NUCLEOTIDE SEQUENCE [LARGE SCALE GENOMIC DNA]</scope>
    <source>
        <strain evidence="1 2">AT_MEX2019</strain>
        <tissue evidence="1">Muscle</tissue>
    </source>
</reference>
<proteinExistence type="predicted"/>
<sequence length="72" mass="8059">MLAERSKLSHLSRPSGCCQDSQQDSLLLLNLMENVSLHAQSSPHSPFGKTVFFHFTSDLKNGNHSLKNCIQF</sequence>
<name>A0ABU7A4X2_9TELE</name>
<evidence type="ECO:0000313" key="1">
    <source>
        <dbReference type="EMBL" id="MED6232719.1"/>
    </source>
</evidence>